<name>A0A0V0H0K3_SOLCH</name>
<accession>A0A0V0H0K3</accession>
<organism evidence="1">
    <name type="scientific">Solanum chacoense</name>
    <name type="common">Chaco potato</name>
    <dbReference type="NCBI Taxonomy" id="4108"/>
    <lineage>
        <taxon>Eukaryota</taxon>
        <taxon>Viridiplantae</taxon>
        <taxon>Streptophyta</taxon>
        <taxon>Embryophyta</taxon>
        <taxon>Tracheophyta</taxon>
        <taxon>Spermatophyta</taxon>
        <taxon>Magnoliopsida</taxon>
        <taxon>eudicotyledons</taxon>
        <taxon>Gunneridae</taxon>
        <taxon>Pentapetalae</taxon>
        <taxon>asterids</taxon>
        <taxon>lamiids</taxon>
        <taxon>Solanales</taxon>
        <taxon>Solanaceae</taxon>
        <taxon>Solanoideae</taxon>
        <taxon>Solaneae</taxon>
        <taxon>Solanum</taxon>
    </lineage>
</organism>
<reference evidence="1" key="1">
    <citation type="submission" date="2015-12" db="EMBL/GenBank/DDBJ databases">
        <title>Gene expression during late stages of embryo sac development: a critical building block for successful pollen-pistil interactions.</title>
        <authorList>
            <person name="Liu Y."/>
            <person name="Joly V."/>
            <person name="Sabar M."/>
            <person name="Matton D.P."/>
        </authorList>
    </citation>
    <scope>NUCLEOTIDE SEQUENCE</scope>
</reference>
<dbReference type="AlphaFoldDB" id="A0A0V0H0K3"/>
<dbReference type="EMBL" id="GEDG01027325">
    <property type="protein sequence ID" value="JAP13916.1"/>
    <property type="molecule type" value="Transcribed_RNA"/>
</dbReference>
<proteinExistence type="predicted"/>
<protein>
    <submittedName>
        <fullName evidence="1">Putative ovule protein</fullName>
    </submittedName>
</protein>
<evidence type="ECO:0000313" key="1">
    <source>
        <dbReference type="EMBL" id="JAP13916.1"/>
    </source>
</evidence>
<sequence length="96" mass="11297">MDEHVDHLRCALDFRKERFPNKRKTKLMPIGDGPFEVLERLNDKNFCNRLFTAPKHEITFSCNLLLPRDRVSSTYTTLLISLLKFGLYLSISAYFE</sequence>